<reference evidence="3 4" key="1">
    <citation type="submission" date="2017-04" db="EMBL/GenBank/DDBJ databases">
        <authorList>
            <person name="Afonso C.L."/>
            <person name="Miller P.J."/>
            <person name="Scott M.A."/>
            <person name="Spackman E."/>
            <person name="Goraichik I."/>
            <person name="Dimitrov K.M."/>
            <person name="Suarez D.L."/>
            <person name="Swayne D.E."/>
        </authorList>
    </citation>
    <scope>NUCLEOTIDE SEQUENCE [LARGE SCALE GENOMIC DNA]</scope>
    <source>
        <strain evidence="4">XA(T)</strain>
        <plasmid evidence="4">Plasmid unnamed1</plasmid>
    </source>
</reference>
<evidence type="ECO:0000313" key="3">
    <source>
        <dbReference type="EMBL" id="ARJ07679.1"/>
    </source>
</evidence>
<keyword evidence="3" id="KW-0614">Plasmid</keyword>
<geneLocation type="plasmid" evidence="3">
    <name>unnamed1</name>
</geneLocation>
<dbReference type="PANTHER" id="PTHR34075">
    <property type="entry name" value="BLR3430 PROTEIN"/>
    <property type="match status" value="1"/>
</dbReference>
<sequence length="120" mass="13161">MTMVKDWTEGEARLLAQRCAQGHTWYLPRARCPRCGEIADSFDVKGSGTLFSRTTVHRRPARADGTAREAIGIALVDLDEGARVMVRCPPDATIGSRVQVSLVFDEDSGRLLPECQEVAS</sequence>
<evidence type="ECO:0000313" key="4">
    <source>
        <dbReference type="Proteomes" id="UP000192775"/>
    </source>
</evidence>
<name>A0A1X9LWK7_9MICO</name>
<dbReference type="PANTHER" id="PTHR34075:SF5">
    <property type="entry name" value="BLR3430 PROTEIN"/>
    <property type="match status" value="1"/>
</dbReference>
<accession>A0A1X9LWK7</accession>
<dbReference type="AlphaFoldDB" id="A0A1X9LWK7"/>
<gene>
    <name evidence="3" type="ORF">B5808_20110</name>
</gene>
<dbReference type="InterPro" id="IPR022002">
    <property type="entry name" value="ChsH2_Znr"/>
</dbReference>
<protein>
    <submittedName>
        <fullName evidence="3">Uncharacterized protein</fullName>
    </submittedName>
</protein>
<dbReference type="InterPro" id="IPR002878">
    <property type="entry name" value="ChsH2_C"/>
</dbReference>
<dbReference type="Pfam" id="PF12172">
    <property type="entry name" value="zf-ChsH2"/>
    <property type="match status" value="1"/>
</dbReference>
<dbReference type="InterPro" id="IPR052513">
    <property type="entry name" value="Thioester_dehydratase-like"/>
</dbReference>
<feature type="domain" description="ChsH2 rubredoxin-like zinc ribbon" evidence="2">
    <location>
        <begin position="13"/>
        <end position="36"/>
    </location>
</feature>
<evidence type="ECO:0000259" key="1">
    <source>
        <dbReference type="Pfam" id="PF01796"/>
    </source>
</evidence>
<feature type="domain" description="ChsH2 C-terminal OB-fold" evidence="1">
    <location>
        <begin position="43"/>
        <end position="101"/>
    </location>
</feature>
<dbReference type="SUPFAM" id="SSF50249">
    <property type="entry name" value="Nucleic acid-binding proteins"/>
    <property type="match status" value="1"/>
</dbReference>
<proteinExistence type="predicted"/>
<dbReference type="EMBL" id="CP020716">
    <property type="protein sequence ID" value="ARJ07679.1"/>
    <property type="molecule type" value="Genomic_DNA"/>
</dbReference>
<evidence type="ECO:0000259" key="2">
    <source>
        <dbReference type="Pfam" id="PF12172"/>
    </source>
</evidence>
<dbReference type="Proteomes" id="UP000192775">
    <property type="component" value="Plasmid unnamed1"/>
</dbReference>
<dbReference type="KEGG" id="cphy:B5808_20110"/>
<dbReference type="Pfam" id="PF01796">
    <property type="entry name" value="OB_ChsH2_C"/>
    <property type="match status" value="1"/>
</dbReference>
<dbReference type="RefSeq" id="WP_085021814.1">
    <property type="nucleotide sequence ID" value="NZ_BMHD01000003.1"/>
</dbReference>
<organism evidence="3 4">
    <name type="scientific">Cnuibacter physcomitrellae</name>
    <dbReference type="NCBI Taxonomy" id="1619308"/>
    <lineage>
        <taxon>Bacteria</taxon>
        <taxon>Bacillati</taxon>
        <taxon>Actinomycetota</taxon>
        <taxon>Actinomycetes</taxon>
        <taxon>Micrococcales</taxon>
        <taxon>Microbacteriaceae</taxon>
        <taxon>Cnuibacter</taxon>
    </lineage>
</organism>
<keyword evidence="4" id="KW-1185">Reference proteome</keyword>
<dbReference type="InterPro" id="IPR012340">
    <property type="entry name" value="NA-bd_OB-fold"/>
</dbReference>